<dbReference type="AlphaFoldDB" id="A0AA39TVN6"/>
<dbReference type="GeneID" id="85354606"/>
<dbReference type="GO" id="GO:0003677">
    <property type="term" value="F:DNA binding"/>
    <property type="evidence" value="ECO:0007669"/>
    <property type="project" value="UniProtKB-UniRule"/>
</dbReference>
<feature type="compositionally biased region" description="Low complexity" evidence="4">
    <location>
        <begin position="357"/>
        <end position="374"/>
    </location>
</feature>
<feature type="region of interest" description="Disordered" evidence="4">
    <location>
        <begin position="41"/>
        <end position="65"/>
    </location>
</feature>
<feature type="compositionally biased region" description="Acidic residues" evidence="4">
    <location>
        <begin position="233"/>
        <end position="244"/>
    </location>
</feature>
<evidence type="ECO:0000313" key="6">
    <source>
        <dbReference type="EMBL" id="KAK0467803.1"/>
    </source>
</evidence>
<name>A0AA39TVN6_ARMTA</name>
<feature type="non-terminal residue" evidence="6">
    <location>
        <position position="396"/>
    </location>
</feature>
<dbReference type="Pfam" id="PF00505">
    <property type="entry name" value="HMG_box"/>
    <property type="match status" value="1"/>
</dbReference>
<sequence length="396" mass="44781">LVNTSVQMIRGLEDLVKSMKHCVETSEAYLTSYKAAFSGNGQEEDVKPVKGKRKHSDVEEPVVDGKRKRLVKTKDPNAPRRPASTYLLFQNDMRKATKLEHPNITFQELTSLMSKMWSEMTAAEKQTYYEEEMAAYKALPKVDGEDEEGSAPAATSKTTRAPKEKATDKVKEKTKKDEKAEKAKEKQKEKERELEKEKVVEKEKEKEKEREQEKAKPKPRKSTTAPPPVESSSSDEEEEEEEEEDRHHLPARVLRRRAHQSQPQRKPRLRHLHRPRRPRRRGRDERGVFYVNTHAQPPVTTWNHPLGPPPAAGPPPSQYGPPAGPPPPDNRGYNQPPPQQGYGGYGNPQGQYGGYNPGYPQQPQGYGGYPQQPQGYGGYPQDGYGQQQQSGGSKGR</sequence>
<protein>
    <recommendedName>
        <fullName evidence="5">HMG box domain-containing protein</fullName>
    </recommendedName>
</protein>
<feature type="compositionally biased region" description="Basic and acidic residues" evidence="4">
    <location>
        <begin position="161"/>
        <end position="216"/>
    </location>
</feature>
<dbReference type="PANTHER" id="PTHR46040:SF3">
    <property type="entry name" value="HIGH MOBILITY GROUP PROTEIN 2"/>
    <property type="match status" value="1"/>
</dbReference>
<feature type="region of interest" description="Disordered" evidence="4">
    <location>
        <begin position="141"/>
        <end position="396"/>
    </location>
</feature>
<evidence type="ECO:0000256" key="2">
    <source>
        <dbReference type="ARBA" id="ARBA00023242"/>
    </source>
</evidence>
<dbReference type="InterPro" id="IPR036910">
    <property type="entry name" value="HMG_box_dom_sf"/>
</dbReference>
<feature type="domain" description="HMG box" evidence="5">
    <location>
        <begin position="79"/>
        <end position="131"/>
    </location>
</feature>
<proteinExistence type="predicted"/>
<dbReference type="GO" id="GO:0005634">
    <property type="term" value="C:nucleus"/>
    <property type="evidence" value="ECO:0007669"/>
    <property type="project" value="UniProtKB-UniRule"/>
</dbReference>
<dbReference type="SUPFAM" id="SSF47095">
    <property type="entry name" value="HMG-box"/>
    <property type="match status" value="1"/>
</dbReference>
<dbReference type="GO" id="GO:0010468">
    <property type="term" value="P:regulation of gene expression"/>
    <property type="evidence" value="ECO:0007669"/>
    <property type="project" value="TreeGrafter"/>
</dbReference>
<evidence type="ECO:0000256" key="4">
    <source>
        <dbReference type="SAM" id="MobiDB-lite"/>
    </source>
</evidence>
<feature type="compositionally biased region" description="Low complexity" evidence="4">
    <location>
        <begin position="381"/>
        <end position="396"/>
    </location>
</feature>
<reference evidence="6" key="1">
    <citation type="submission" date="2023-06" db="EMBL/GenBank/DDBJ databases">
        <authorList>
            <consortium name="Lawrence Berkeley National Laboratory"/>
            <person name="Ahrendt S."/>
            <person name="Sahu N."/>
            <person name="Indic B."/>
            <person name="Wong-Bajracharya J."/>
            <person name="Merenyi Z."/>
            <person name="Ke H.-M."/>
            <person name="Monk M."/>
            <person name="Kocsube S."/>
            <person name="Drula E."/>
            <person name="Lipzen A."/>
            <person name="Balint B."/>
            <person name="Henrissat B."/>
            <person name="Andreopoulos B."/>
            <person name="Martin F.M."/>
            <person name="Harder C.B."/>
            <person name="Rigling D."/>
            <person name="Ford K.L."/>
            <person name="Foster G.D."/>
            <person name="Pangilinan J."/>
            <person name="Papanicolaou A."/>
            <person name="Barry K."/>
            <person name="LaButti K."/>
            <person name="Viragh M."/>
            <person name="Koriabine M."/>
            <person name="Yan M."/>
            <person name="Riley R."/>
            <person name="Champramary S."/>
            <person name="Plett K.L."/>
            <person name="Tsai I.J."/>
            <person name="Slot J."/>
            <person name="Sipos G."/>
            <person name="Plett J."/>
            <person name="Nagy L.G."/>
            <person name="Grigoriev I.V."/>
        </authorList>
    </citation>
    <scope>NUCLEOTIDE SEQUENCE</scope>
    <source>
        <strain evidence="6">CCBAS 213</strain>
    </source>
</reference>
<dbReference type="RefSeq" id="XP_060338078.1">
    <property type="nucleotide sequence ID" value="XM_060471058.1"/>
</dbReference>
<accession>A0AA39TVN6</accession>
<evidence type="ECO:0000313" key="7">
    <source>
        <dbReference type="Proteomes" id="UP001175211"/>
    </source>
</evidence>
<evidence type="ECO:0000256" key="3">
    <source>
        <dbReference type="PROSITE-ProRule" id="PRU00267"/>
    </source>
</evidence>
<feature type="compositionally biased region" description="Basic residues" evidence="4">
    <location>
        <begin position="249"/>
        <end position="281"/>
    </location>
</feature>
<dbReference type="InterPro" id="IPR009071">
    <property type="entry name" value="HMG_box_dom"/>
</dbReference>
<dbReference type="SMART" id="SM00398">
    <property type="entry name" value="HMG"/>
    <property type="match status" value="1"/>
</dbReference>
<dbReference type="PANTHER" id="PTHR46040">
    <property type="entry name" value="HIGH MOBILITY GROUP PROTEIN 2"/>
    <property type="match status" value="1"/>
</dbReference>
<keyword evidence="7" id="KW-1185">Reference proteome</keyword>
<feature type="compositionally biased region" description="Pro residues" evidence="4">
    <location>
        <begin position="306"/>
        <end position="339"/>
    </location>
</feature>
<dbReference type="InterPro" id="IPR051965">
    <property type="entry name" value="ChromReg_NeuronalGeneExpr"/>
</dbReference>
<keyword evidence="2 3" id="KW-0539">Nucleus</keyword>
<dbReference type="Proteomes" id="UP001175211">
    <property type="component" value="Unassembled WGS sequence"/>
</dbReference>
<gene>
    <name evidence="6" type="ORF">EV420DRAFT_1501352</name>
</gene>
<evidence type="ECO:0000259" key="5">
    <source>
        <dbReference type="PROSITE" id="PS50118"/>
    </source>
</evidence>
<keyword evidence="1 3" id="KW-0238">DNA-binding</keyword>
<feature type="DNA-binding region" description="HMG box" evidence="3">
    <location>
        <begin position="79"/>
        <end position="131"/>
    </location>
</feature>
<dbReference type="PROSITE" id="PS50118">
    <property type="entry name" value="HMG_BOX_2"/>
    <property type="match status" value="1"/>
</dbReference>
<dbReference type="EMBL" id="JAUEPS010000002">
    <property type="protein sequence ID" value="KAK0467803.1"/>
    <property type="molecule type" value="Genomic_DNA"/>
</dbReference>
<comment type="caution">
    <text evidence="6">The sequence shown here is derived from an EMBL/GenBank/DDBJ whole genome shotgun (WGS) entry which is preliminary data.</text>
</comment>
<organism evidence="6 7">
    <name type="scientific">Armillaria tabescens</name>
    <name type="common">Ringless honey mushroom</name>
    <name type="synonym">Agaricus tabescens</name>
    <dbReference type="NCBI Taxonomy" id="1929756"/>
    <lineage>
        <taxon>Eukaryota</taxon>
        <taxon>Fungi</taxon>
        <taxon>Dikarya</taxon>
        <taxon>Basidiomycota</taxon>
        <taxon>Agaricomycotina</taxon>
        <taxon>Agaricomycetes</taxon>
        <taxon>Agaricomycetidae</taxon>
        <taxon>Agaricales</taxon>
        <taxon>Marasmiineae</taxon>
        <taxon>Physalacriaceae</taxon>
        <taxon>Desarmillaria</taxon>
    </lineage>
</organism>
<feature type="compositionally biased region" description="Gly residues" evidence="4">
    <location>
        <begin position="341"/>
        <end position="356"/>
    </location>
</feature>
<evidence type="ECO:0000256" key="1">
    <source>
        <dbReference type="ARBA" id="ARBA00023125"/>
    </source>
</evidence>
<feature type="compositionally biased region" description="Polar residues" evidence="4">
    <location>
        <begin position="293"/>
        <end position="303"/>
    </location>
</feature>
<dbReference type="Gene3D" id="1.10.30.10">
    <property type="entry name" value="High mobility group box domain"/>
    <property type="match status" value="1"/>
</dbReference>